<evidence type="ECO:0000313" key="2">
    <source>
        <dbReference type="Proteomes" id="UP001059824"/>
    </source>
</evidence>
<name>A0A857MLP0_9BACT</name>
<dbReference type="KEGG" id="mama:GII36_02495"/>
<protein>
    <submittedName>
        <fullName evidence="1">Uncharacterized protein</fullName>
    </submittedName>
</protein>
<reference evidence="1" key="1">
    <citation type="journal article" date="2021" name="Nat. Microbiol.">
        <title>Cocultivation of an ultrasmall environmental parasitic bacterium with lytic ability against bacteria associated with wastewater foams.</title>
        <authorList>
            <person name="Batinovic S."/>
            <person name="Rose J.J.A."/>
            <person name="Ratcliffe J."/>
            <person name="Seviour R.J."/>
            <person name="Petrovski S."/>
        </authorList>
    </citation>
    <scope>NUCLEOTIDE SEQUENCE</scope>
    <source>
        <strain evidence="1">JR1</strain>
    </source>
</reference>
<sequence length="173" mass="19199">MKMLLSVDEVFSEFKSPAEIGDGMHTLQNAVAEPPILNAMTDDSRRLEQQLLAVASRTDGGVVSRIECFYDLPEGAHGAVVYATGSREQAVMYLRSARLGFNGSGPQLMSELLTACGVPVMLQETLKQAAHGQRYQVVISREQFRFDTKSQVDPKEVDVSPRSWRVLRLDTPR</sequence>
<dbReference type="AlphaFoldDB" id="A0A857MLP0"/>
<dbReference type="Proteomes" id="UP001059824">
    <property type="component" value="Chromosome"/>
</dbReference>
<gene>
    <name evidence="1" type="ORF">GII36_02495</name>
</gene>
<accession>A0A857MLP0</accession>
<keyword evidence="2" id="KW-1185">Reference proteome</keyword>
<dbReference type="EMBL" id="CP045921">
    <property type="protein sequence ID" value="QHN42715.1"/>
    <property type="molecule type" value="Genomic_DNA"/>
</dbReference>
<evidence type="ECO:0000313" key="1">
    <source>
        <dbReference type="EMBL" id="QHN42715.1"/>
    </source>
</evidence>
<proteinExistence type="predicted"/>
<organism evidence="1 2">
    <name type="scientific">Candidatus Mycosynbacter amalyticus</name>
    <dbReference type="NCBI Taxonomy" id="2665156"/>
    <lineage>
        <taxon>Bacteria</taxon>
        <taxon>Candidatus Saccharimonadota</taxon>
        <taxon>Candidatus Saccharimonadota incertae sedis</taxon>
        <taxon>Candidatus Mycosynbacter</taxon>
    </lineage>
</organism>